<dbReference type="Gene3D" id="3.10.400.10">
    <property type="entry name" value="Sulfate adenylyltransferase"/>
    <property type="match status" value="1"/>
</dbReference>
<accession>A0A3M2JRX1</accession>
<dbReference type="Proteomes" id="UP000269289">
    <property type="component" value="Unassembled WGS sequence"/>
</dbReference>
<sequence>MTDDTAAPLTDDSADALLAFWEVARVRAGVVRVGVVTGPGVSGSMTPPAWSFGDTPEVADALLALVLEGTKTATSAALPEYAAADEPLPVKGDLSIVLDGAGRPGALIRTTAVARVPLGEVGEEHAAAEGEGDRTLATWRTEHEALWRATLGEDVGPDLAVVTERFELLYPRASDR</sequence>
<dbReference type="InterPro" id="IPR007374">
    <property type="entry name" value="ASCH_domain"/>
</dbReference>
<evidence type="ECO:0000313" key="3">
    <source>
        <dbReference type="Proteomes" id="UP000269289"/>
    </source>
</evidence>
<organism evidence="2 3">
    <name type="scientific">Cellulomonas triticagri</name>
    <dbReference type="NCBI Taxonomy" id="2483352"/>
    <lineage>
        <taxon>Bacteria</taxon>
        <taxon>Bacillati</taxon>
        <taxon>Actinomycetota</taxon>
        <taxon>Actinomycetes</taxon>
        <taxon>Micrococcales</taxon>
        <taxon>Cellulomonadaceae</taxon>
        <taxon>Cellulomonas</taxon>
    </lineage>
</organism>
<dbReference type="PANTHER" id="PTHR39203:SF1">
    <property type="entry name" value="CYTOPLASMIC PROTEIN"/>
    <property type="match status" value="1"/>
</dbReference>
<comment type="caution">
    <text evidence="2">The sequence shown here is derived from an EMBL/GenBank/DDBJ whole genome shotgun (WGS) entry which is preliminary data.</text>
</comment>
<proteinExistence type="predicted"/>
<dbReference type="RefSeq" id="WP_122148616.1">
    <property type="nucleotide sequence ID" value="NZ_RFFI01000025.1"/>
</dbReference>
<dbReference type="InterPro" id="IPR009326">
    <property type="entry name" value="DUF984"/>
</dbReference>
<name>A0A3M2JRX1_9CELL</name>
<dbReference type="OrthoDB" id="9807542at2"/>
<keyword evidence="3" id="KW-1185">Reference proteome</keyword>
<dbReference type="PANTHER" id="PTHR39203">
    <property type="entry name" value="CYTOPLASMIC PROTEIN-RELATED"/>
    <property type="match status" value="1"/>
</dbReference>
<dbReference type="AlphaFoldDB" id="A0A3M2JRX1"/>
<evidence type="ECO:0000259" key="1">
    <source>
        <dbReference type="SMART" id="SM01022"/>
    </source>
</evidence>
<evidence type="ECO:0000313" key="2">
    <source>
        <dbReference type="EMBL" id="RMI12958.1"/>
    </source>
</evidence>
<dbReference type="Pfam" id="PF04266">
    <property type="entry name" value="ASCH"/>
    <property type="match status" value="1"/>
</dbReference>
<dbReference type="SMART" id="SM01022">
    <property type="entry name" value="ASCH"/>
    <property type="match status" value="1"/>
</dbReference>
<dbReference type="InterPro" id="IPR015947">
    <property type="entry name" value="PUA-like_sf"/>
</dbReference>
<protein>
    <submittedName>
        <fullName evidence="2">ASCH domain-containing protein</fullName>
    </submittedName>
</protein>
<reference evidence="2 3" key="1">
    <citation type="submission" date="2018-10" db="EMBL/GenBank/DDBJ databases">
        <title>Isolation, diversity and antifungal activity of actinobacteria from wheat.</title>
        <authorList>
            <person name="Han C."/>
        </authorList>
    </citation>
    <scope>NUCLEOTIDE SEQUENCE [LARGE SCALE GENOMIC DNA]</scope>
    <source>
        <strain evidence="2 3">NEAU-YY56</strain>
    </source>
</reference>
<dbReference type="EMBL" id="RFFI01000025">
    <property type="protein sequence ID" value="RMI12958.1"/>
    <property type="molecule type" value="Genomic_DNA"/>
</dbReference>
<dbReference type="SUPFAM" id="SSF88697">
    <property type="entry name" value="PUA domain-like"/>
    <property type="match status" value="1"/>
</dbReference>
<dbReference type="CDD" id="cd06553">
    <property type="entry name" value="ASCH_Ef3133_like"/>
    <property type="match status" value="1"/>
</dbReference>
<feature type="domain" description="ASCH" evidence="1">
    <location>
        <begin position="50"/>
        <end position="170"/>
    </location>
</feature>
<gene>
    <name evidence="2" type="ORF">EBM89_06365</name>
</gene>